<accession>A0ABM8B4M2</accession>
<reference evidence="2 3" key="1">
    <citation type="submission" date="2022-08" db="EMBL/GenBank/DDBJ databases">
        <title>Genome Sequence of the sulphate-reducing bacterium, Pseudodesulfovibrio sp. SYK.</title>
        <authorList>
            <person name="Kondo R."/>
            <person name="Kataoka T."/>
        </authorList>
    </citation>
    <scope>NUCLEOTIDE SEQUENCE [LARGE SCALE GENOMIC DNA]</scope>
    <source>
        <strain evidence="2 3">SYK</strain>
    </source>
</reference>
<evidence type="ECO:0000313" key="2">
    <source>
        <dbReference type="EMBL" id="BDQ38711.1"/>
    </source>
</evidence>
<dbReference type="InterPro" id="IPR019613">
    <property type="entry name" value="DUF4198"/>
</dbReference>
<dbReference type="EMBL" id="AP026709">
    <property type="protein sequence ID" value="BDQ38711.1"/>
    <property type="molecule type" value="Genomic_DNA"/>
</dbReference>
<evidence type="ECO:0000313" key="3">
    <source>
        <dbReference type="Proteomes" id="UP001317742"/>
    </source>
</evidence>
<protein>
    <submittedName>
        <fullName evidence="2">ABC transporter substrate-binding protein</fullName>
    </submittedName>
</protein>
<keyword evidence="1" id="KW-0732">Signal</keyword>
<evidence type="ECO:0000256" key="1">
    <source>
        <dbReference type="SAM" id="SignalP"/>
    </source>
</evidence>
<dbReference type="Pfam" id="PF10670">
    <property type="entry name" value="DUF4198"/>
    <property type="match status" value="1"/>
</dbReference>
<dbReference type="RefSeq" id="WP_281761205.1">
    <property type="nucleotide sequence ID" value="NZ_AP026709.1"/>
</dbReference>
<feature type="chain" id="PRO_5045904726" evidence="1">
    <location>
        <begin position="24"/>
        <end position="275"/>
    </location>
</feature>
<feature type="signal peptide" evidence="1">
    <location>
        <begin position="1"/>
        <end position="23"/>
    </location>
</feature>
<proteinExistence type="predicted"/>
<keyword evidence="3" id="KW-1185">Reference proteome</keyword>
<dbReference type="Proteomes" id="UP001317742">
    <property type="component" value="Chromosome"/>
</dbReference>
<organism evidence="2 3">
    <name type="scientific">Pseudodesulfovibrio nedwellii</name>
    <dbReference type="NCBI Taxonomy" id="2973072"/>
    <lineage>
        <taxon>Bacteria</taxon>
        <taxon>Pseudomonadati</taxon>
        <taxon>Thermodesulfobacteriota</taxon>
        <taxon>Desulfovibrionia</taxon>
        <taxon>Desulfovibrionales</taxon>
        <taxon>Desulfovibrionaceae</taxon>
    </lineage>
</organism>
<gene>
    <name evidence="2" type="ORF">SYK_30710</name>
</gene>
<sequence length="275" mass="30459">MMKRFIPLMAAACVLTLVGSAFAHFMVVYTPEIALQESKNLDMRIMFTHPAEAGHMMDMGGIEEFYVLSQRGDSKVKKTDLKGYLKDIVWKNPEAQAPAFSAMIPKKVVRSMGDYVFVMKPGYYFEKEEGLYMQQITKLILNVGGVPGNWAEPVGLPCEIVPLIKPYGLWTGNVFKALVLSDGKPVAGAEVEVEYMSHMPNLKTNSMPAESTVTYPQGSFVTQTIFTDADGYITFGIPKAGWWGFAALGVGPEKEYKGKELGQDAVIWVKAEDMK</sequence>
<name>A0ABM8B4M2_9BACT</name>